<reference evidence="1" key="1">
    <citation type="journal article" date="2021" name="Environ. Microbiol.">
        <title>Gene family expansions and transcriptome signatures uncover fungal adaptations to wood decay.</title>
        <authorList>
            <person name="Hage H."/>
            <person name="Miyauchi S."/>
            <person name="Viragh M."/>
            <person name="Drula E."/>
            <person name="Min B."/>
            <person name="Chaduli D."/>
            <person name="Navarro D."/>
            <person name="Favel A."/>
            <person name="Norest M."/>
            <person name="Lesage-Meessen L."/>
            <person name="Balint B."/>
            <person name="Merenyi Z."/>
            <person name="de Eugenio L."/>
            <person name="Morin E."/>
            <person name="Martinez A.T."/>
            <person name="Baldrian P."/>
            <person name="Stursova M."/>
            <person name="Martinez M.J."/>
            <person name="Novotny C."/>
            <person name="Magnuson J.K."/>
            <person name="Spatafora J.W."/>
            <person name="Maurice S."/>
            <person name="Pangilinan J."/>
            <person name="Andreopoulos W."/>
            <person name="LaButti K."/>
            <person name="Hundley H."/>
            <person name="Na H."/>
            <person name="Kuo A."/>
            <person name="Barry K."/>
            <person name="Lipzen A."/>
            <person name="Henrissat B."/>
            <person name="Riley R."/>
            <person name="Ahrendt S."/>
            <person name="Nagy L.G."/>
            <person name="Grigoriev I.V."/>
            <person name="Martin F."/>
            <person name="Rosso M.N."/>
        </authorList>
    </citation>
    <scope>NUCLEOTIDE SEQUENCE</scope>
    <source>
        <strain evidence="1">CBS 384.51</strain>
    </source>
</reference>
<sequence>MPTLDGKACSILRCLKTLAICIANTIMASGWLMMSVLSVLSDWTHLFDAPPTFPKLPARRTVTDETGFSAAREGEIKGFPPSPKPTLPHAVFERIQVERANSLEQRVQAQSDQSAQVQTVQSALPSPSTVGSLPTPPESSTVGPLALSPNGSSSGLPLSSPAKESKHSARGRRLVLFRMSSERSQSSEPSICSSERSERSNHGVKPCLRRVASGLDFAHHHHHHHHKHSRTRPRSPVRRTDPYQAPYFFPTPLSPDAAGYVQRVKMERGSSGSPEDHTVPLPAIVDSPSAVLRQRFVEEARQSPEGNRSSPRTSSSEGQQTAKSASTKHSRGRPVSWTGAASLRSPKSDSSFQRSTSASTSSPVKKFWRKAIRHGSAPTDPSPTYGNDDLHHDPHALPSPSFIHELKRRRTWFGRRHSVSLADLPSPSSLAISEFGELPQRVPQQH</sequence>
<protein>
    <submittedName>
        <fullName evidence="1">Uncharacterized protein</fullName>
    </submittedName>
</protein>
<comment type="caution">
    <text evidence="1">The sequence shown here is derived from an EMBL/GenBank/DDBJ whole genome shotgun (WGS) entry which is preliminary data.</text>
</comment>
<keyword evidence="2" id="KW-1185">Reference proteome</keyword>
<organism evidence="1 2">
    <name type="scientific">Irpex rosettiformis</name>
    <dbReference type="NCBI Taxonomy" id="378272"/>
    <lineage>
        <taxon>Eukaryota</taxon>
        <taxon>Fungi</taxon>
        <taxon>Dikarya</taxon>
        <taxon>Basidiomycota</taxon>
        <taxon>Agaricomycotina</taxon>
        <taxon>Agaricomycetes</taxon>
        <taxon>Polyporales</taxon>
        <taxon>Irpicaceae</taxon>
        <taxon>Irpex</taxon>
    </lineage>
</organism>
<gene>
    <name evidence="1" type="ORF">BDY19DRAFT_988110</name>
</gene>
<evidence type="ECO:0000313" key="2">
    <source>
        <dbReference type="Proteomes" id="UP001055072"/>
    </source>
</evidence>
<evidence type="ECO:0000313" key="1">
    <source>
        <dbReference type="EMBL" id="KAI0094247.1"/>
    </source>
</evidence>
<accession>A0ACB8UJG0</accession>
<proteinExistence type="predicted"/>
<dbReference type="Proteomes" id="UP001055072">
    <property type="component" value="Unassembled WGS sequence"/>
</dbReference>
<dbReference type="EMBL" id="MU274900">
    <property type="protein sequence ID" value="KAI0094247.1"/>
    <property type="molecule type" value="Genomic_DNA"/>
</dbReference>
<name>A0ACB8UJG0_9APHY</name>